<accession>A0A2T6AI48</accession>
<feature type="chain" id="PRO_5015406877" evidence="1">
    <location>
        <begin position="21"/>
        <end position="145"/>
    </location>
</feature>
<dbReference type="EMBL" id="QBKQ01000002">
    <property type="protein sequence ID" value="PTX43490.1"/>
    <property type="molecule type" value="Genomic_DNA"/>
</dbReference>
<feature type="signal peptide" evidence="1">
    <location>
        <begin position="1"/>
        <end position="20"/>
    </location>
</feature>
<dbReference type="OrthoDB" id="120856at2"/>
<evidence type="ECO:0000313" key="3">
    <source>
        <dbReference type="EMBL" id="PTX43490.1"/>
    </source>
</evidence>
<keyword evidence="1" id="KW-0732">Signal</keyword>
<gene>
    <name evidence="3" type="ORF">C8P64_2018</name>
</gene>
<dbReference type="InterPro" id="IPR032710">
    <property type="entry name" value="NTF2-like_dom_sf"/>
</dbReference>
<evidence type="ECO:0000256" key="1">
    <source>
        <dbReference type="SAM" id="SignalP"/>
    </source>
</evidence>
<dbReference type="Pfam" id="PF14534">
    <property type="entry name" value="DUF4440"/>
    <property type="match status" value="1"/>
</dbReference>
<dbReference type="Gene3D" id="3.10.450.50">
    <property type="match status" value="1"/>
</dbReference>
<feature type="domain" description="DUF4440" evidence="2">
    <location>
        <begin position="35"/>
        <end position="134"/>
    </location>
</feature>
<reference evidence="3 4" key="1">
    <citation type="submission" date="2018-04" db="EMBL/GenBank/DDBJ databases">
        <title>Genomic Encyclopedia of Archaeal and Bacterial Type Strains, Phase II (KMG-II): from individual species to whole genera.</title>
        <authorList>
            <person name="Goeker M."/>
        </authorList>
    </citation>
    <scope>NUCLEOTIDE SEQUENCE [LARGE SCALE GENOMIC DNA]</scope>
    <source>
        <strain evidence="3 4">DSM 23082</strain>
    </source>
</reference>
<organism evidence="3 4">
    <name type="scientific">Christiangramia gaetbulicola</name>
    <dbReference type="NCBI Taxonomy" id="703340"/>
    <lineage>
        <taxon>Bacteria</taxon>
        <taxon>Pseudomonadati</taxon>
        <taxon>Bacteroidota</taxon>
        <taxon>Flavobacteriia</taxon>
        <taxon>Flavobacteriales</taxon>
        <taxon>Flavobacteriaceae</taxon>
        <taxon>Christiangramia</taxon>
    </lineage>
</organism>
<name>A0A2T6AI48_9FLAO</name>
<protein>
    <submittedName>
        <fullName evidence="3">Uncharacterized protein DUF4440</fullName>
    </submittedName>
</protein>
<dbReference type="Proteomes" id="UP000244174">
    <property type="component" value="Unassembled WGS sequence"/>
</dbReference>
<dbReference type="InterPro" id="IPR027843">
    <property type="entry name" value="DUF4440"/>
</dbReference>
<dbReference type="SUPFAM" id="SSF54427">
    <property type="entry name" value="NTF2-like"/>
    <property type="match status" value="1"/>
</dbReference>
<evidence type="ECO:0000313" key="4">
    <source>
        <dbReference type="Proteomes" id="UP000244174"/>
    </source>
</evidence>
<dbReference type="RefSeq" id="WP_108171913.1">
    <property type="nucleotide sequence ID" value="NZ_QBKQ01000002.1"/>
</dbReference>
<proteinExistence type="predicted"/>
<evidence type="ECO:0000259" key="2">
    <source>
        <dbReference type="Pfam" id="PF14534"/>
    </source>
</evidence>
<keyword evidence="4" id="KW-1185">Reference proteome</keyword>
<dbReference type="AlphaFoldDB" id="A0A2T6AI48"/>
<sequence>MKALCLFGFLLLLIPAFTTAQNLGSNTSKQEVLDAQSARITAMLNADLGKLDELLTEDLSYAHTNGWTETKSGYLETIRSGKIDYVSFVPKVVEVRVYDDSAVLTGKVDVNLGRTDFSIRFLEVQRKVDGVWKLTAWQSVLNKVD</sequence>
<comment type="caution">
    <text evidence="3">The sequence shown here is derived from an EMBL/GenBank/DDBJ whole genome shotgun (WGS) entry which is preliminary data.</text>
</comment>